<gene>
    <name evidence="2" type="ORF">THRCLA_22268</name>
</gene>
<evidence type="ECO:0000313" key="3">
    <source>
        <dbReference type="Proteomes" id="UP000243217"/>
    </source>
</evidence>
<proteinExistence type="predicted"/>
<feature type="compositionally biased region" description="Basic and acidic residues" evidence="1">
    <location>
        <begin position="1"/>
        <end position="11"/>
    </location>
</feature>
<feature type="region of interest" description="Disordered" evidence="1">
    <location>
        <begin position="1"/>
        <end position="34"/>
    </location>
</feature>
<reference evidence="2 3" key="1">
    <citation type="journal article" date="2014" name="Genome Biol. Evol.">
        <title>The secreted proteins of Achlya hypogyna and Thraustotheca clavata identify the ancestral oomycete secretome and reveal gene acquisitions by horizontal gene transfer.</title>
        <authorList>
            <person name="Misner I."/>
            <person name="Blouin N."/>
            <person name="Leonard G."/>
            <person name="Richards T.A."/>
            <person name="Lane C.E."/>
        </authorList>
    </citation>
    <scope>NUCLEOTIDE SEQUENCE [LARGE SCALE GENOMIC DNA]</scope>
    <source>
        <strain evidence="2 3">ATCC 34112</strain>
    </source>
</reference>
<comment type="caution">
    <text evidence="2">The sequence shown here is derived from an EMBL/GenBank/DDBJ whole genome shotgun (WGS) entry which is preliminary data.</text>
</comment>
<organism evidence="2 3">
    <name type="scientific">Thraustotheca clavata</name>
    <dbReference type="NCBI Taxonomy" id="74557"/>
    <lineage>
        <taxon>Eukaryota</taxon>
        <taxon>Sar</taxon>
        <taxon>Stramenopiles</taxon>
        <taxon>Oomycota</taxon>
        <taxon>Saprolegniomycetes</taxon>
        <taxon>Saprolegniales</taxon>
        <taxon>Achlyaceae</taxon>
        <taxon>Thraustotheca</taxon>
    </lineage>
</organism>
<name>A0A1V9Z7G9_9STRA</name>
<sequence length="107" mass="12371">MRECTLQEGDRAANAPSNLRQEEQEREHANETIESNCDDQVFQLHVRPIVKSTVLQRDSSGVVLSNYVVNASPMNEIIMKLWEKYKDHVKGIGTRDEERKWSVRTAE</sequence>
<evidence type="ECO:0000256" key="1">
    <source>
        <dbReference type="SAM" id="MobiDB-lite"/>
    </source>
</evidence>
<protein>
    <submittedName>
        <fullName evidence="2">Uncharacterized protein</fullName>
    </submittedName>
</protein>
<dbReference type="EMBL" id="JNBS01002218">
    <property type="protein sequence ID" value="OQR93945.1"/>
    <property type="molecule type" value="Genomic_DNA"/>
</dbReference>
<feature type="compositionally biased region" description="Basic and acidic residues" evidence="1">
    <location>
        <begin position="20"/>
        <end position="31"/>
    </location>
</feature>
<dbReference type="Proteomes" id="UP000243217">
    <property type="component" value="Unassembled WGS sequence"/>
</dbReference>
<keyword evidence="3" id="KW-1185">Reference proteome</keyword>
<accession>A0A1V9Z7G9</accession>
<dbReference type="AlphaFoldDB" id="A0A1V9Z7G9"/>
<dbReference type="OrthoDB" id="128529at2759"/>
<evidence type="ECO:0000313" key="2">
    <source>
        <dbReference type="EMBL" id="OQR93945.1"/>
    </source>
</evidence>